<organism evidence="4">
    <name type="scientific">uncultured bacterium 2303</name>
    <dbReference type="NCBI Taxonomy" id="548900"/>
    <lineage>
        <taxon>Bacteria</taxon>
        <taxon>environmental samples</taxon>
    </lineage>
</organism>
<evidence type="ECO:0000313" key="4">
    <source>
        <dbReference type="EMBL" id="ACF98163.1"/>
    </source>
</evidence>
<dbReference type="Pfam" id="PF02885">
    <property type="entry name" value="Glycos_trans_3N"/>
    <property type="match status" value="1"/>
</dbReference>
<dbReference type="Gene3D" id="3.40.1030.10">
    <property type="entry name" value="Nucleoside phosphorylase/phosphoribosyltransferase catalytic domain"/>
    <property type="match status" value="1"/>
</dbReference>
<dbReference type="GO" id="GO:0000162">
    <property type="term" value="P:L-tryptophan biosynthetic process"/>
    <property type="evidence" value="ECO:0007669"/>
    <property type="project" value="InterPro"/>
</dbReference>
<evidence type="ECO:0000256" key="2">
    <source>
        <dbReference type="ARBA" id="ARBA00022679"/>
    </source>
</evidence>
<sequence>MTPDFASCIREIGRGAHGARSLERGAARALMAAMLDGEVPDLELGAILIAMRVKGESLDETLGFLEALAERVLPLDAPLERPRPVVLPSYNGARRGANLTPLLALMLARYGVPVLVHGLDGAGVGDDGDDDEPGEAQASFGRVTSAAILGELGIPPSPSLAEADARLARAQVAYVATSALSPGLARLLATRARVGLRSSAHTLAKLIDPFGGTAVRVVSVSHPDYLVRMREVLAATRADAMLLRGTEGEPYANPKRCPRLEMIRHGAAWRMVEADEGTLAALPALPLTNDVAATARWIAETLSGAHAVPAPIVQQLALLLEAAHAPLDVPAEAGAR</sequence>
<dbReference type="GO" id="GO:0004048">
    <property type="term" value="F:anthranilate phosphoribosyltransferase activity"/>
    <property type="evidence" value="ECO:0007669"/>
    <property type="project" value="InterPro"/>
</dbReference>
<dbReference type="PANTHER" id="PTHR43285:SF4">
    <property type="entry name" value="TRANSFERASE"/>
    <property type="match status" value="1"/>
</dbReference>
<evidence type="ECO:0000259" key="3">
    <source>
        <dbReference type="Pfam" id="PF02885"/>
    </source>
</evidence>
<dbReference type="GO" id="GO:0005829">
    <property type="term" value="C:cytosol"/>
    <property type="evidence" value="ECO:0007669"/>
    <property type="project" value="TreeGrafter"/>
</dbReference>
<keyword evidence="2" id="KW-0808">Transferase</keyword>
<dbReference type="InterPro" id="IPR035902">
    <property type="entry name" value="Nuc_phospho_transferase"/>
</dbReference>
<dbReference type="AlphaFoldDB" id="B8R907"/>
<dbReference type="SUPFAM" id="SSF52418">
    <property type="entry name" value="Nucleoside phosphorylase/phosphoribosyltransferase catalytic domain"/>
    <property type="match status" value="1"/>
</dbReference>
<keyword evidence="1" id="KW-0328">Glycosyltransferase</keyword>
<dbReference type="PANTHER" id="PTHR43285">
    <property type="entry name" value="ANTHRANILATE PHOSPHORIBOSYLTRANSFERASE"/>
    <property type="match status" value="1"/>
</dbReference>
<accession>B8R907</accession>
<name>B8R907_9BACT</name>
<dbReference type="EMBL" id="EU910857">
    <property type="protein sequence ID" value="ACF98163.1"/>
    <property type="molecule type" value="Genomic_DNA"/>
</dbReference>
<dbReference type="InterPro" id="IPR017459">
    <property type="entry name" value="Glycosyl_Trfase_fam3_N_dom"/>
</dbReference>
<dbReference type="SUPFAM" id="SSF47648">
    <property type="entry name" value="Nucleoside phosphorylase/phosphoribosyltransferase N-terminal domain"/>
    <property type="match status" value="1"/>
</dbReference>
<protein>
    <recommendedName>
        <fullName evidence="3">Glycosyl transferase family 3 N-terminal domain-containing protein</fullName>
    </recommendedName>
</protein>
<feature type="domain" description="Glycosyl transferase family 3 N-terminal" evidence="3">
    <location>
        <begin position="8"/>
        <end position="71"/>
    </location>
</feature>
<evidence type="ECO:0000256" key="1">
    <source>
        <dbReference type="ARBA" id="ARBA00022676"/>
    </source>
</evidence>
<proteinExistence type="predicted"/>
<dbReference type="NCBIfam" id="NF006005">
    <property type="entry name" value="PRK08136.1"/>
    <property type="match status" value="1"/>
</dbReference>
<dbReference type="InterPro" id="IPR005940">
    <property type="entry name" value="Anthranilate_Pribosyl_Tfrase"/>
</dbReference>
<dbReference type="Gene3D" id="1.20.970.10">
    <property type="entry name" value="Transferase, Pyrimidine Nucleoside Phosphorylase, Chain C"/>
    <property type="match status" value="1"/>
</dbReference>
<reference evidence="4" key="1">
    <citation type="journal article" date="2009" name="Appl. Environ. Microbiol.">
        <title>Characterization of denitrification gene clusters of soil bacteria via a metagenomic approach.</title>
        <authorList>
            <person name="Demaneche S."/>
            <person name="Philippot L."/>
            <person name="David M.M."/>
            <person name="Navarro E."/>
            <person name="Vogel T.M."/>
            <person name="Simonet P."/>
        </authorList>
    </citation>
    <scope>NUCLEOTIDE SEQUENCE</scope>
</reference>
<dbReference type="InterPro" id="IPR036320">
    <property type="entry name" value="Glycosyl_Trfase_fam3_N_dom_sf"/>
</dbReference>